<organism evidence="1 2">
    <name type="scientific">Halosquirtibacter laminarini</name>
    <dbReference type="NCBI Taxonomy" id="3374600"/>
    <lineage>
        <taxon>Bacteria</taxon>
        <taxon>Pseudomonadati</taxon>
        <taxon>Bacteroidota</taxon>
        <taxon>Bacteroidia</taxon>
        <taxon>Marinilabiliales</taxon>
        <taxon>Prolixibacteraceae</taxon>
        <taxon>Halosquirtibacter</taxon>
    </lineage>
</organism>
<gene>
    <name evidence="1" type="ORF">K4L44_03775</name>
</gene>
<name>A0AC61NLN6_9BACT</name>
<protein>
    <submittedName>
        <fullName evidence="1">Uncharacterized protein</fullName>
    </submittedName>
</protein>
<accession>A0AC61NLN6</accession>
<dbReference type="EMBL" id="CP081303">
    <property type="protein sequence ID" value="QZE14956.1"/>
    <property type="molecule type" value="Genomic_DNA"/>
</dbReference>
<proteinExistence type="predicted"/>
<dbReference type="Proteomes" id="UP000826212">
    <property type="component" value="Chromosome"/>
</dbReference>
<keyword evidence="2" id="KW-1185">Reference proteome</keyword>
<reference evidence="1" key="1">
    <citation type="submission" date="2021-08" db="EMBL/GenBank/DDBJ databases">
        <title>Novel anaerobic bacterium isolated from sea squirt in East Sea, Republic of Korea.</title>
        <authorList>
            <person name="Nguyen T.H."/>
            <person name="Li Z."/>
            <person name="Lee Y.-J."/>
            <person name="Ko J."/>
            <person name="Kim S.-G."/>
        </authorList>
    </citation>
    <scope>NUCLEOTIDE SEQUENCE</scope>
    <source>
        <strain evidence="1">KCTC 25031</strain>
    </source>
</reference>
<evidence type="ECO:0000313" key="1">
    <source>
        <dbReference type="EMBL" id="QZE14956.1"/>
    </source>
</evidence>
<sequence length="181" mass="21539">MNNRTLTYNVLPQQDTLLDDYFSFLTNINGTMKFYEKEVYSIPTADWSEQAINDLKVYECPNSGKYLMNHKPLYITFRKKGGGEMDKLFKIEDIIILNFHDDYETFLKDVNYSEDYRKRVKDYVDYMLKNKIWSALPKDEKQVFMLSNKAIELKNKPKPKNGNNSFRTYYELADLLNEDLV</sequence>
<evidence type="ECO:0000313" key="2">
    <source>
        <dbReference type="Proteomes" id="UP000826212"/>
    </source>
</evidence>